<feature type="domain" description="EGF-like" evidence="5">
    <location>
        <begin position="25"/>
        <end position="66"/>
    </location>
</feature>
<accession>A0AAE0Y0Y1</accession>
<dbReference type="InterPro" id="IPR000742">
    <property type="entry name" value="EGF"/>
</dbReference>
<dbReference type="SMART" id="SM00181">
    <property type="entry name" value="EGF"/>
    <property type="match status" value="5"/>
</dbReference>
<dbReference type="GO" id="GO:0032991">
    <property type="term" value="C:protein-containing complex"/>
    <property type="evidence" value="ECO:0007669"/>
    <property type="project" value="TreeGrafter"/>
</dbReference>
<dbReference type="InterPro" id="IPR051022">
    <property type="entry name" value="Notch_Cell-Fate_Det"/>
</dbReference>
<evidence type="ECO:0000256" key="4">
    <source>
        <dbReference type="PROSITE-ProRule" id="PRU00076"/>
    </source>
</evidence>
<dbReference type="InterPro" id="IPR018097">
    <property type="entry name" value="EGF_Ca-bd_CS"/>
</dbReference>
<dbReference type="FunFam" id="2.10.25.10:FF:000125">
    <property type="entry name" value="Neurogenic locus notch protein-like"/>
    <property type="match status" value="1"/>
</dbReference>
<dbReference type="Proteomes" id="UP001283361">
    <property type="component" value="Unassembled WGS sequence"/>
</dbReference>
<dbReference type="SUPFAM" id="SSF57196">
    <property type="entry name" value="EGF/Laminin"/>
    <property type="match status" value="4"/>
</dbReference>
<dbReference type="PANTHER" id="PTHR24049">
    <property type="entry name" value="CRUMBS FAMILY MEMBER"/>
    <property type="match status" value="1"/>
</dbReference>
<evidence type="ECO:0000256" key="2">
    <source>
        <dbReference type="ARBA" id="ARBA00022737"/>
    </source>
</evidence>
<dbReference type="GO" id="GO:0007157">
    <property type="term" value="P:heterophilic cell-cell adhesion via plasma membrane cell adhesion molecules"/>
    <property type="evidence" value="ECO:0007669"/>
    <property type="project" value="TreeGrafter"/>
</dbReference>
<dbReference type="GO" id="GO:0005509">
    <property type="term" value="F:calcium ion binding"/>
    <property type="evidence" value="ECO:0007669"/>
    <property type="project" value="InterPro"/>
</dbReference>
<dbReference type="Gene3D" id="2.10.25.10">
    <property type="entry name" value="Laminin"/>
    <property type="match status" value="5"/>
</dbReference>
<evidence type="ECO:0000256" key="3">
    <source>
        <dbReference type="ARBA" id="ARBA00023157"/>
    </source>
</evidence>
<dbReference type="PROSITE" id="PS50026">
    <property type="entry name" value="EGF_3"/>
    <property type="match status" value="5"/>
</dbReference>
<dbReference type="GO" id="GO:0005886">
    <property type="term" value="C:plasma membrane"/>
    <property type="evidence" value="ECO:0007669"/>
    <property type="project" value="TreeGrafter"/>
</dbReference>
<feature type="disulfide bond" evidence="4">
    <location>
        <begin position="56"/>
        <end position="65"/>
    </location>
</feature>
<dbReference type="AlphaFoldDB" id="A0AAE0Y0Y1"/>
<reference evidence="6" key="1">
    <citation type="journal article" date="2023" name="G3 (Bethesda)">
        <title>A reference genome for the long-term kleptoplast-retaining sea slug Elysia crispata morphotype clarki.</title>
        <authorList>
            <person name="Eastman K.E."/>
            <person name="Pendleton A.L."/>
            <person name="Shaikh M.A."/>
            <person name="Suttiyut T."/>
            <person name="Ogas R."/>
            <person name="Tomko P."/>
            <person name="Gavelis G."/>
            <person name="Widhalm J.R."/>
            <person name="Wisecaver J.H."/>
        </authorList>
    </citation>
    <scope>NUCLEOTIDE SEQUENCE</scope>
    <source>
        <strain evidence="6">ECLA1</strain>
    </source>
</reference>
<dbReference type="PROSITE" id="PS00022">
    <property type="entry name" value="EGF_1"/>
    <property type="match status" value="3"/>
</dbReference>
<dbReference type="SMART" id="SM00179">
    <property type="entry name" value="EGF_CA"/>
    <property type="match status" value="4"/>
</dbReference>
<proteinExistence type="predicted"/>
<feature type="domain" description="EGF-like" evidence="5">
    <location>
        <begin position="109"/>
        <end position="145"/>
    </location>
</feature>
<feature type="domain" description="EGF-like" evidence="5">
    <location>
        <begin position="70"/>
        <end position="108"/>
    </location>
</feature>
<dbReference type="Pfam" id="PF07645">
    <property type="entry name" value="EGF_CA"/>
    <property type="match status" value="1"/>
</dbReference>
<evidence type="ECO:0000259" key="5">
    <source>
        <dbReference type="PROSITE" id="PS50026"/>
    </source>
</evidence>
<dbReference type="CDD" id="cd00054">
    <property type="entry name" value="EGF_CA"/>
    <property type="match status" value="3"/>
</dbReference>
<feature type="disulfide bond" evidence="4">
    <location>
        <begin position="175"/>
        <end position="184"/>
    </location>
</feature>
<comment type="caution">
    <text evidence="6">The sequence shown here is derived from an EMBL/GenBank/DDBJ whole genome shotgun (WGS) entry which is preliminary data.</text>
</comment>
<gene>
    <name evidence="6" type="ORF">RRG08_041887</name>
</gene>
<feature type="disulfide bond" evidence="4">
    <location>
        <begin position="135"/>
        <end position="144"/>
    </location>
</feature>
<dbReference type="EMBL" id="JAWDGP010007174">
    <property type="protein sequence ID" value="KAK3728703.1"/>
    <property type="molecule type" value="Genomic_DNA"/>
</dbReference>
<feature type="domain" description="EGF-like" evidence="5">
    <location>
        <begin position="187"/>
        <end position="224"/>
    </location>
</feature>
<feature type="disulfide bond" evidence="4">
    <location>
        <begin position="79"/>
        <end position="96"/>
    </location>
</feature>
<feature type="disulfide bond" evidence="4">
    <location>
        <begin position="98"/>
        <end position="107"/>
    </location>
</feature>
<dbReference type="PROSITE" id="PS01187">
    <property type="entry name" value="EGF_CA"/>
    <property type="match status" value="1"/>
</dbReference>
<dbReference type="FunFam" id="2.10.25.10:FF:000063">
    <property type="entry name" value="Slit guidance ligand 2"/>
    <property type="match status" value="1"/>
</dbReference>
<organism evidence="6 7">
    <name type="scientific">Elysia crispata</name>
    <name type="common">lettuce slug</name>
    <dbReference type="NCBI Taxonomy" id="231223"/>
    <lineage>
        <taxon>Eukaryota</taxon>
        <taxon>Metazoa</taxon>
        <taxon>Spiralia</taxon>
        <taxon>Lophotrochozoa</taxon>
        <taxon>Mollusca</taxon>
        <taxon>Gastropoda</taxon>
        <taxon>Heterobranchia</taxon>
        <taxon>Euthyneura</taxon>
        <taxon>Panpulmonata</taxon>
        <taxon>Sacoglossa</taxon>
        <taxon>Placobranchoidea</taxon>
        <taxon>Plakobranchidae</taxon>
        <taxon>Elysia</taxon>
    </lineage>
</organism>
<protein>
    <recommendedName>
        <fullName evidence="5">EGF-like domain-containing protein</fullName>
    </recommendedName>
</protein>
<dbReference type="Pfam" id="PF00008">
    <property type="entry name" value="EGF"/>
    <property type="match status" value="2"/>
</dbReference>
<dbReference type="FunFam" id="2.10.25.10:FF:000095">
    <property type="entry name" value="Notch, isoform B"/>
    <property type="match status" value="1"/>
</dbReference>
<dbReference type="InterPro" id="IPR000152">
    <property type="entry name" value="EGF-type_Asp/Asn_hydroxyl_site"/>
</dbReference>
<name>A0AAE0Y0Y1_9GAST</name>
<evidence type="ECO:0000313" key="7">
    <source>
        <dbReference type="Proteomes" id="UP001283361"/>
    </source>
</evidence>
<keyword evidence="2" id="KW-0677">Repeat</keyword>
<dbReference type="PROSITE" id="PS00010">
    <property type="entry name" value="ASX_HYDROXYL"/>
    <property type="match status" value="1"/>
</dbReference>
<keyword evidence="1 4" id="KW-0245">EGF-like domain</keyword>
<dbReference type="InterPro" id="IPR049883">
    <property type="entry name" value="NOTCH1_EGF-like"/>
</dbReference>
<sequence length="301" mass="33234">MGTKETVRSSRDRCGSNYMGDYCQDENPCRNEYCMNDGLCEVYLNDYDELKARCTCALGYTGLICERIDDNSPCKENPCLNQGTCSVGNTLQEYSCNCMTGFRGRHCEYDDHCAPRPCRNGGTCNPTTHGFECSCPAGYRDVTCMEDVNECAEDPYICQNGGACYNQHGSYTCICSQEYSGPHCEDNYVPCQPSPCENGGQCNKTGPYSYECSCLSEIITASSLLPQLQFSICTKTSFITIVPTTTTTPLHYHHHHRFHLKPLHTTSALQASNPTPALVTAPAAAPVKLANLVPLIPNFRF</sequence>
<dbReference type="PROSITE" id="PS01186">
    <property type="entry name" value="EGF_2"/>
    <property type="match status" value="3"/>
</dbReference>
<keyword evidence="7" id="KW-1185">Reference proteome</keyword>
<dbReference type="GO" id="GO:0045197">
    <property type="term" value="P:establishment or maintenance of epithelial cell apical/basal polarity"/>
    <property type="evidence" value="ECO:0007669"/>
    <property type="project" value="TreeGrafter"/>
</dbReference>
<comment type="caution">
    <text evidence="4">Lacks conserved residue(s) required for the propagation of feature annotation.</text>
</comment>
<evidence type="ECO:0000256" key="1">
    <source>
        <dbReference type="ARBA" id="ARBA00022536"/>
    </source>
</evidence>
<dbReference type="PRINTS" id="PR00010">
    <property type="entry name" value="EGFBLOOD"/>
</dbReference>
<feature type="domain" description="EGF-like" evidence="5">
    <location>
        <begin position="147"/>
        <end position="185"/>
    </location>
</feature>
<dbReference type="InterPro" id="IPR001881">
    <property type="entry name" value="EGF-like_Ca-bd_dom"/>
</dbReference>
<evidence type="ECO:0000313" key="6">
    <source>
        <dbReference type="EMBL" id="KAK3728703.1"/>
    </source>
</evidence>
<keyword evidence="3 4" id="KW-1015">Disulfide bond</keyword>
<dbReference type="PANTHER" id="PTHR24049:SF40">
    <property type="entry name" value="EGF-LIKE DOMAIN-CONTAINING PROTEIN"/>
    <property type="match status" value="1"/>
</dbReference>